<dbReference type="SUPFAM" id="SSF47413">
    <property type="entry name" value="lambda repressor-like DNA-binding domains"/>
    <property type="match status" value="1"/>
</dbReference>
<dbReference type="CDD" id="cd00093">
    <property type="entry name" value="HTH_XRE"/>
    <property type="match status" value="1"/>
</dbReference>
<dbReference type="InterPro" id="IPR010982">
    <property type="entry name" value="Lambda_DNA-bd_dom_sf"/>
</dbReference>
<dbReference type="PROSITE" id="PS50943">
    <property type="entry name" value="HTH_CROC1"/>
    <property type="match status" value="1"/>
</dbReference>
<dbReference type="InterPro" id="IPR001387">
    <property type="entry name" value="Cro/C1-type_HTH"/>
</dbReference>
<name>A0A417XW28_9ACTN</name>
<dbReference type="Proteomes" id="UP000283644">
    <property type="component" value="Unassembled WGS sequence"/>
</dbReference>
<organism evidence="2 3">
    <name type="scientific">Nocardioides immobilis</name>
    <dbReference type="NCBI Taxonomy" id="2049295"/>
    <lineage>
        <taxon>Bacteria</taxon>
        <taxon>Bacillati</taxon>
        <taxon>Actinomycetota</taxon>
        <taxon>Actinomycetes</taxon>
        <taxon>Propionibacteriales</taxon>
        <taxon>Nocardioidaceae</taxon>
        <taxon>Nocardioides</taxon>
    </lineage>
</organism>
<dbReference type="OrthoDB" id="4409301at2"/>
<keyword evidence="3" id="KW-1185">Reference proteome</keyword>
<protein>
    <submittedName>
        <fullName evidence="2">XRE family transcriptional regulator</fullName>
    </submittedName>
</protein>
<feature type="domain" description="HTH cro/C1-type" evidence="1">
    <location>
        <begin position="253"/>
        <end position="295"/>
    </location>
</feature>
<evidence type="ECO:0000313" key="2">
    <source>
        <dbReference type="EMBL" id="RHW24583.1"/>
    </source>
</evidence>
<sequence length="315" mass="33967">METSVARLDALRVAIAEDPDAGHHVAHRATLELLDRTDRAGTDRLLVGVEHFAEAAETLVGTDRWPMKVGVMANAISLVGFAEPADFATLDALVKRYGHRAVAAVQTGVDERLGTASSMPLASRLVWNLARADEIIDGLVASGLDRDAALDVSGNCYRCGFWLVVADVDPDSPGPELATVEDAVRCADTGGIRGWRAQVAVVAANPWSPYPVELHKLLVAGDRLLPAAALEEAIKYYREQSERHDRQLVAREIRRLVAVSGLSQRQFAALCGTSAPRLSTYVNGLVTPSASMMVRFNHASARAQRQARRARDASA</sequence>
<evidence type="ECO:0000313" key="3">
    <source>
        <dbReference type="Proteomes" id="UP000283644"/>
    </source>
</evidence>
<dbReference type="EMBL" id="QXGH01000031">
    <property type="protein sequence ID" value="RHW24583.1"/>
    <property type="molecule type" value="Genomic_DNA"/>
</dbReference>
<dbReference type="Gene3D" id="1.10.260.40">
    <property type="entry name" value="lambda repressor-like DNA-binding domains"/>
    <property type="match status" value="1"/>
</dbReference>
<dbReference type="RefSeq" id="WP_118927812.1">
    <property type="nucleotide sequence ID" value="NZ_QXGH01000031.1"/>
</dbReference>
<reference evidence="2 3" key="1">
    <citation type="submission" date="2018-09" db="EMBL/GenBank/DDBJ databases">
        <title>Genome sequencing of Nocardioides immobilis CCTCC AB 2017083 for comparison to Nocardioides silvaticus.</title>
        <authorList>
            <person name="Li C."/>
            <person name="Wang G."/>
        </authorList>
    </citation>
    <scope>NUCLEOTIDE SEQUENCE [LARGE SCALE GENOMIC DNA]</scope>
    <source>
        <strain evidence="2 3">CCTCC AB 2017083</strain>
    </source>
</reference>
<proteinExistence type="predicted"/>
<dbReference type="GO" id="GO:0003677">
    <property type="term" value="F:DNA binding"/>
    <property type="evidence" value="ECO:0007669"/>
    <property type="project" value="InterPro"/>
</dbReference>
<dbReference type="AlphaFoldDB" id="A0A417XW28"/>
<accession>A0A417XW28</accession>
<gene>
    <name evidence="2" type="ORF">D0Z08_24000</name>
</gene>
<evidence type="ECO:0000259" key="1">
    <source>
        <dbReference type="PROSITE" id="PS50943"/>
    </source>
</evidence>
<comment type="caution">
    <text evidence="2">The sequence shown here is derived from an EMBL/GenBank/DDBJ whole genome shotgun (WGS) entry which is preliminary data.</text>
</comment>